<evidence type="ECO:0000313" key="4">
    <source>
        <dbReference type="Proteomes" id="UP000279833"/>
    </source>
</evidence>
<dbReference type="InterPro" id="IPR033031">
    <property type="entry name" value="Scc2/Nipped-B"/>
</dbReference>
<dbReference type="GO" id="GO:0003682">
    <property type="term" value="F:chromatin binding"/>
    <property type="evidence" value="ECO:0007669"/>
    <property type="project" value="TreeGrafter"/>
</dbReference>
<keyword evidence="1" id="KW-0677">Repeat</keyword>
<reference evidence="5" key="1">
    <citation type="submission" date="2016-06" db="UniProtKB">
        <authorList>
            <consortium name="WormBaseParasite"/>
        </authorList>
    </citation>
    <scope>IDENTIFICATION</scope>
</reference>
<comment type="similarity">
    <text evidence="1">Belongs to the SCC2/Nipped-B family.</text>
</comment>
<keyword evidence="1" id="KW-0539">Nucleus</keyword>
<dbReference type="InterPro" id="IPR024986">
    <property type="entry name" value="Nipped-B_C"/>
</dbReference>
<name>A0A183JS31_9TREM</name>
<organism evidence="5">
    <name type="scientific">Schistosoma curassoni</name>
    <dbReference type="NCBI Taxonomy" id="6186"/>
    <lineage>
        <taxon>Eukaryota</taxon>
        <taxon>Metazoa</taxon>
        <taxon>Spiralia</taxon>
        <taxon>Lophotrochozoa</taxon>
        <taxon>Platyhelminthes</taxon>
        <taxon>Trematoda</taxon>
        <taxon>Digenea</taxon>
        <taxon>Strigeidida</taxon>
        <taxon>Schistosomatoidea</taxon>
        <taxon>Schistosomatidae</taxon>
        <taxon>Schistosoma</taxon>
    </lineage>
</organism>
<evidence type="ECO:0000313" key="5">
    <source>
        <dbReference type="WBParaSite" id="SCUD_0000552001-mRNA-1"/>
    </source>
</evidence>
<gene>
    <name evidence="3" type="ORF">SCUD_LOCUS5520</name>
</gene>
<dbReference type="GO" id="GO:1990414">
    <property type="term" value="P:replication-born double-strand break repair via sister chromatid exchange"/>
    <property type="evidence" value="ECO:0007669"/>
    <property type="project" value="TreeGrafter"/>
</dbReference>
<dbReference type="AlphaFoldDB" id="A0A183JS31"/>
<dbReference type="GO" id="GO:0010468">
    <property type="term" value="P:regulation of gene expression"/>
    <property type="evidence" value="ECO:0007669"/>
    <property type="project" value="InterPro"/>
</dbReference>
<protein>
    <recommendedName>
        <fullName evidence="1">Nipped-B protein</fullName>
    </recommendedName>
</protein>
<dbReference type="GO" id="GO:0061775">
    <property type="term" value="F:cohesin loader activity"/>
    <property type="evidence" value="ECO:0007669"/>
    <property type="project" value="InterPro"/>
</dbReference>
<feature type="domain" description="Sister chromatid cohesion C-terminal" evidence="2">
    <location>
        <begin position="2"/>
        <end position="130"/>
    </location>
</feature>
<dbReference type="GO" id="GO:0034087">
    <property type="term" value="P:establishment of mitotic sister chromatid cohesion"/>
    <property type="evidence" value="ECO:0007669"/>
    <property type="project" value="TreeGrafter"/>
</dbReference>
<comment type="subcellular location">
    <subcellularLocation>
        <location evidence="1">Nucleus</location>
    </subcellularLocation>
</comment>
<dbReference type="WBParaSite" id="SCUD_0000552001-mRNA-1">
    <property type="protein sequence ID" value="SCUD_0000552001-mRNA-1"/>
    <property type="gene ID" value="SCUD_0000552001"/>
</dbReference>
<dbReference type="GO" id="GO:0071169">
    <property type="term" value="P:establishment of protein localization to chromatin"/>
    <property type="evidence" value="ECO:0007669"/>
    <property type="project" value="TreeGrafter"/>
</dbReference>
<keyword evidence="4" id="KW-1185">Reference proteome</keyword>
<dbReference type="EMBL" id="UZAK01009224">
    <property type="protein sequence ID" value="VDO96345.1"/>
    <property type="molecule type" value="Genomic_DNA"/>
</dbReference>
<dbReference type="Pfam" id="PF12830">
    <property type="entry name" value="Nipped-B_C"/>
    <property type="match status" value="1"/>
</dbReference>
<accession>A0A183JS31</accession>
<evidence type="ECO:0000259" key="2">
    <source>
        <dbReference type="Pfam" id="PF12830"/>
    </source>
</evidence>
<dbReference type="GO" id="GO:0140588">
    <property type="term" value="P:chromatin looping"/>
    <property type="evidence" value="ECO:0007669"/>
    <property type="project" value="InterPro"/>
</dbReference>
<evidence type="ECO:0000313" key="3">
    <source>
        <dbReference type="EMBL" id="VDO96345.1"/>
    </source>
</evidence>
<keyword evidence="1" id="KW-0131">Cell cycle</keyword>
<dbReference type="PANTHER" id="PTHR21704:SF18">
    <property type="entry name" value="NIPPED-B-LIKE PROTEIN"/>
    <property type="match status" value="1"/>
</dbReference>
<dbReference type="STRING" id="6186.A0A183JS31"/>
<sequence length="270" mass="31015">MRAVSGIRMSHQLQLIIHTNEFSSLIVRGAKDSKTASESKSLSPTNNSTSTVFCINYGLYNMLRTNRQYRRSLIVNLLSLFDEHQKSSLHTTENESIQSRLSQLIFIADHLAHFPYVVLDEVYYVADLIEQRISLIGSTILRSLYRSLLSAAQNKCSNSEVCELSRSSMNNDRKFTSETDLMDFLDKCEAILPREYDFNTSYKYVETMKALDNQISFSSSEKDLQNMFKHCQSDSLKGKARSSMVYAGPSCLLLMTIRKFIREYYGVTYR</sequence>
<dbReference type="PANTHER" id="PTHR21704">
    <property type="entry name" value="NIPPED-B-LIKE PROTEIN DELANGIN SCC2-RELATED"/>
    <property type="match status" value="1"/>
</dbReference>
<evidence type="ECO:0000256" key="1">
    <source>
        <dbReference type="RuleBase" id="RU364107"/>
    </source>
</evidence>
<proteinExistence type="inferred from homology"/>
<dbReference type="GO" id="GO:0090694">
    <property type="term" value="C:Scc2-Scc4 cohesin loading complex"/>
    <property type="evidence" value="ECO:0007669"/>
    <property type="project" value="TreeGrafter"/>
</dbReference>
<dbReference type="Proteomes" id="UP000279833">
    <property type="component" value="Unassembled WGS sequence"/>
</dbReference>
<reference evidence="3 4" key="2">
    <citation type="submission" date="2018-11" db="EMBL/GenBank/DDBJ databases">
        <authorList>
            <consortium name="Pathogen Informatics"/>
        </authorList>
    </citation>
    <scope>NUCLEOTIDE SEQUENCE [LARGE SCALE GENOMIC DNA]</scope>
    <source>
        <strain evidence="3">Dakar</strain>
        <strain evidence="4">Dakar, Senegal</strain>
    </source>
</reference>